<dbReference type="CDD" id="cd02440">
    <property type="entry name" value="AdoMet_MTases"/>
    <property type="match status" value="1"/>
</dbReference>
<reference evidence="5 6" key="1">
    <citation type="journal article" date="2016" name="Nat. Commun.">
        <title>Thousands of microbial genomes shed light on interconnected biogeochemical processes in an aquifer system.</title>
        <authorList>
            <person name="Anantharaman K."/>
            <person name="Brown C.T."/>
            <person name="Hug L.A."/>
            <person name="Sharon I."/>
            <person name="Castelle C.J."/>
            <person name="Probst A.J."/>
            <person name="Thomas B.C."/>
            <person name="Singh A."/>
            <person name="Wilkins M.J."/>
            <person name="Karaoz U."/>
            <person name="Brodie E.L."/>
            <person name="Williams K.H."/>
            <person name="Hubbard S.S."/>
            <person name="Banfield J.F."/>
        </authorList>
    </citation>
    <scope>NUCLEOTIDE SEQUENCE [LARGE SCALE GENOMIC DNA]</scope>
</reference>
<protein>
    <submittedName>
        <fullName evidence="5">SAM-dependent methyltransferase</fullName>
    </submittedName>
</protein>
<proteinExistence type="predicted"/>
<dbReference type="GO" id="GO:0008168">
    <property type="term" value="F:methyltransferase activity"/>
    <property type="evidence" value="ECO:0007669"/>
    <property type="project" value="UniProtKB-KW"/>
</dbReference>
<dbReference type="Proteomes" id="UP000176450">
    <property type="component" value="Unassembled WGS sequence"/>
</dbReference>
<evidence type="ECO:0000256" key="3">
    <source>
        <dbReference type="ARBA" id="ARBA00022691"/>
    </source>
</evidence>
<dbReference type="PANTHER" id="PTHR43042:SF2">
    <property type="entry name" value="SAM-DEPENDENT METHYLTRANSFERASE"/>
    <property type="match status" value="1"/>
</dbReference>
<keyword evidence="3" id="KW-0949">S-adenosyl-L-methionine</keyword>
<feature type="domain" description="S-adenosylmethionine-dependent methyltransferase" evidence="4">
    <location>
        <begin position="60"/>
        <end position="234"/>
    </location>
</feature>
<dbReference type="SUPFAM" id="SSF53335">
    <property type="entry name" value="S-adenosyl-L-methionine-dependent methyltransferases"/>
    <property type="match status" value="1"/>
</dbReference>
<evidence type="ECO:0000313" key="6">
    <source>
        <dbReference type="Proteomes" id="UP000176450"/>
    </source>
</evidence>
<dbReference type="Pfam" id="PF10672">
    <property type="entry name" value="Methyltrans_SAM"/>
    <property type="match status" value="1"/>
</dbReference>
<name>A0A1F6AXI6_9BACT</name>
<dbReference type="InterPro" id="IPR019614">
    <property type="entry name" value="SAM-dep_methyl-trfase"/>
</dbReference>
<dbReference type="GO" id="GO:0032259">
    <property type="term" value="P:methylation"/>
    <property type="evidence" value="ECO:0007669"/>
    <property type="project" value="UniProtKB-KW"/>
</dbReference>
<dbReference type="InterPro" id="IPR029063">
    <property type="entry name" value="SAM-dependent_MTases_sf"/>
</dbReference>
<comment type="caution">
    <text evidence="5">The sequence shown here is derived from an EMBL/GenBank/DDBJ whole genome shotgun (WGS) entry which is preliminary data.</text>
</comment>
<dbReference type="Gene3D" id="3.40.50.150">
    <property type="entry name" value="Vaccinia Virus protein VP39"/>
    <property type="match status" value="1"/>
</dbReference>
<evidence type="ECO:0000313" key="5">
    <source>
        <dbReference type="EMBL" id="OGG29348.1"/>
    </source>
</evidence>
<sequence length="264" mass="29699">MTPIVTEYPTDWEDYELIDTGDGGKLERFGTYRLVRPDPRILWTRRLPPEIWDAANALYHRADIKSGEWEVKTPPPNPWIIHYHKLAFTLRPTEFKHVGLFPEQAVNWNWLEKTIAGKPLNLLNLFAYTGGATMAALAAGARVTHVDAAKSAISWANDNLRASGLSEKPVRWIEEDAYKFILREAKRGKTYDGIIMDPPRFGRGSKGEVWKLEHDLPKLLLACKQILAPSPALILINAYTADISSLVLHQMLTDMTSSHGGSVS</sequence>
<organism evidence="5 6">
    <name type="scientific">Candidatus Gottesmanbacteria bacterium RIFCSPLOWO2_01_FULL_46_9</name>
    <dbReference type="NCBI Taxonomy" id="1798394"/>
    <lineage>
        <taxon>Bacteria</taxon>
        <taxon>Candidatus Gottesmaniibacteriota</taxon>
    </lineage>
</organism>
<dbReference type="InterPro" id="IPR013780">
    <property type="entry name" value="Glyco_hydro_b"/>
</dbReference>
<feature type="non-terminal residue" evidence="5">
    <location>
        <position position="264"/>
    </location>
</feature>
<dbReference type="AlphaFoldDB" id="A0A1F6AXI6"/>
<evidence type="ECO:0000259" key="4">
    <source>
        <dbReference type="Pfam" id="PF10672"/>
    </source>
</evidence>
<evidence type="ECO:0000256" key="2">
    <source>
        <dbReference type="ARBA" id="ARBA00022679"/>
    </source>
</evidence>
<evidence type="ECO:0000256" key="1">
    <source>
        <dbReference type="ARBA" id="ARBA00022603"/>
    </source>
</evidence>
<keyword evidence="2 5" id="KW-0808">Transferase</keyword>
<accession>A0A1F6AXI6</accession>
<dbReference type="Gene3D" id="2.60.40.1180">
    <property type="entry name" value="Golgi alpha-mannosidase II"/>
    <property type="match status" value="1"/>
</dbReference>
<dbReference type="EMBL" id="MFJX01000070">
    <property type="protein sequence ID" value="OGG29348.1"/>
    <property type="molecule type" value="Genomic_DNA"/>
</dbReference>
<dbReference type="PANTHER" id="PTHR43042">
    <property type="entry name" value="SAM-DEPENDENT METHYLTRANSFERASE"/>
    <property type="match status" value="1"/>
</dbReference>
<keyword evidence="1 5" id="KW-0489">Methyltransferase</keyword>
<gene>
    <name evidence="5" type="ORF">A3A63_02045</name>
</gene>